<dbReference type="Pfam" id="PF00487">
    <property type="entry name" value="FA_desaturase"/>
    <property type="match status" value="1"/>
</dbReference>
<dbReference type="GO" id="GO:0016020">
    <property type="term" value="C:membrane"/>
    <property type="evidence" value="ECO:0000318"/>
    <property type="project" value="GO_Central"/>
</dbReference>
<evidence type="ECO:0000313" key="4">
    <source>
        <dbReference type="Proteomes" id="UP000002526"/>
    </source>
</evidence>
<dbReference type="GO" id="GO:0016717">
    <property type="term" value="F:oxidoreductase activity, acting on paired donors, with oxidation of a pair of donors resulting in the reduction of molecular oxygen to two molecules of water"/>
    <property type="evidence" value="ECO:0000318"/>
    <property type="project" value="GO_Central"/>
</dbReference>
<dbReference type="STRING" id="224911.AAV28_08115"/>
<organism evidence="3 4">
    <name type="scientific">Bradyrhizobium diazoefficiens (strain JCM 10833 / BCRC 13528 / IAM 13628 / NBRC 14792 / USDA 110)</name>
    <dbReference type="NCBI Taxonomy" id="224911"/>
    <lineage>
        <taxon>Bacteria</taxon>
        <taxon>Pseudomonadati</taxon>
        <taxon>Pseudomonadota</taxon>
        <taxon>Alphaproteobacteria</taxon>
        <taxon>Hyphomicrobiales</taxon>
        <taxon>Nitrobacteraceae</taxon>
        <taxon>Bradyrhizobium</taxon>
    </lineage>
</organism>
<reference evidence="4" key="1">
    <citation type="journal article" date="2002" name="DNA Res.">
        <title>Complete genomic sequence of nitrogen-fixing symbiotic bacterium Bradyrhizobium japonicum USDA110.</title>
        <authorList>
            <person name="Kaneko T."/>
            <person name="Nakamura Y."/>
            <person name="Sato S."/>
            <person name="Minamisawa K."/>
            <person name="Uchiumi T."/>
            <person name="Sasamoto S."/>
            <person name="Watanabe A."/>
            <person name="Idesawa K."/>
            <person name="Iriguchi M."/>
            <person name="Kawashima K."/>
            <person name="Kohara M."/>
            <person name="Matsumoto M."/>
            <person name="Shimpo S."/>
            <person name="Tsuruoka H."/>
            <person name="Wada T."/>
            <person name="Yamada M."/>
            <person name="Tabata S."/>
        </authorList>
    </citation>
    <scope>NUCLEOTIDE SEQUENCE [LARGE SCALE GENOMIC DNA]</scope>
    <source>
        <strain evidence="4">JCM 10833 / BCRC 13528 / IAM 13628 / NBRC 14792 / USDA 110</strain>
    </source>
</reference>
<gene>
    <name evidence="3" type="ordered locus">blr2247</name>
</gene>
<feature type="transmembrane region" description="Helical" evidence="1">
    <location>
        <begin position="354"/>
        <end position="373"/>
    </location>
</feature>
<dbReference type="PANTHER" id="PTHR19353">
    <property type="entry name" value="FATTY ACID DESATURASE 2"/>
    <property type="match status" value="1"/>
</dbReference>
<dbReference type="AlphaFoldDB" id="Q89T03"/>
<dbReference type="EMBL" id="BA000040">
    <property type="protein sequence ID" value="BAC47512.1"/>
    <property type="molecule type" value="Genomic_DNA"/>
</dbReference>
<protein>
    <submittedName>
        <fullName evidence="3">Blr2247 protein</fullName>
    </submittedName>
</protein>
<name>Q89T03_BRADU</name>
<dbReference type="Proteomes" id="UP000002526">
    <property type="component" value="Chromosome"/>
</dbReference>
<feature type="transmembrane region" description="Helical" evidence="1">
    <location>
        <begin position="298"/>
        <end position="315"/>
    </location>
</feature>
<evidence type="ECO:0000256" key="1">
    <source>
        <dbReference type="SAM" id="Phobius"/>
    </source>
</evidence>
<dbReference type="PhylomeDB" id="Q89T03"/>
<dbReference type="HOGENOM" id="CLU_043118_0_0_5"/>
<dbReference type="CDD" id="cd03507">
    <property type="entry name" value="Delta12-FADS-like"/>
    <property type="match status" value="1"/>
</dbReference>
<dbReference type="PATRIC" id="fig|224911.5.peg.2177"/>
<keyword evidence="1" id="KW-0812">Transmembrane</keyword>
<proteinExistence type="predicted"/>
<keyword evidence="4" id="KW-1185">Reference proteome</keyword>
<sequence>MAGVSESASVLDEHRPRTYEAPAHMAGYAVPEAAADDSRFAGCVIASMPRSRVSFSSILLTLPENRRRSVNISDLRPFPSQSRCVMGGRPIRRDAGSRREQYCSAGHPGSDQYECVRGRTSELLPEASVGDNDTSSADIGNRPEMTERTPEIRATARMLARYREPDSARGVLELAITAVPLVIIWVLIWAALDHGYWFALLLEVPAAGLLVRLFMIQHDCGHGSFFRGRVANDWVGRAIGVMTLTPYDYWRHNHARHHANSGNLDHRGSGDIDTLTVREFRDQPLWGRMLYRLYRHPLVMFGVGPSYLFILKHRLPVGLMRGGWKPWLSTMGTNVAIAVLVGAMIRLVGYGPFLLVHLPIIVLAASIGVWLFYVQHQFEHTHWSHDDNWNFHDAALYGSSHYQLPGVLRWFTANIGVHHIHHLCSRIPCYRLPDVLRDHPQLAGVGRITLLQSLRTVRLTLWDEERLRLVSFGEAALTSTASPTPAAASRRGR</sequence>
<feature type="transmembrane region" description="Helical" evidence="1">
    <location>
        <begin position="171"/>
        <end position="190"/>
    </location>
</feature>
<keyword evidence="1" id="KW-0472">Membrane</keyword>
<dbReference type="EnsemblBacteria" id="BAC47512">
    <property type="protein sequence ID" value="BAC47512"/>
    <property type="gene ID" value="BAC47512"/>
</dbReference>
<dbReference type="PANTHER" id="PTHR19353:SF73">
    <property type="entry name" value="FATTY ACID DESATURASE"/>
    <property type="match status" value="1"/>
</dbReference>
<feature type="transmembrane region" description="Helical" evidence="1">
    <location>
        <begin position="327"/>
        <end position="347"/>
    </location>
</feature>
<dbReference type="OrthoDB" id="9769653at2"/>
<keyword evidence="1" id="KW-1133">Transmembrane helix</keyword>
<dbReference type="eggNOG" id="COG3239">
    <property type="taxonomic scope" value="Bacteria"/>
</dbReference>
<dbReference type="GO" id="GO:0006629">
    <property type="term" value="P:lipid metabolic process"/>
    <property type="evidence" value="ECO:0000318"/>
    <property type="project" value="GO_Central"/>
</dbReference>
<feature type="transmembrane region" description="Helical" evidence="1">
    <location>
        <begin position="196"/>
        <end position="215"/>
    </location>
</feature>
<evidence type="ECO:0000259" key="2">
    <source>
        <dbReference type="Pfam" id="PF00487"/>
    </source>
</evidence>
<evidence type="ECO:0000313" key="3">
    <source>
        <dbReference type="EMBL" id="BAC47512.1"/>
    </source>
</evidence>
<dbReference type="KEGG" id="bja:blr2247"/>
<dbReference type="InterPro" id="IPR012171">
    <property type="entry name" value="Fatty_acid_desaturase"/>
</dbReference>
<dbReference type="InParanoid" id="Q89T03"/>
<accession>Q89T03</accession>
<feature type="domain" description="Fatty acid desaturase" evidence="2">
    <location>
        <begin position="197"/>
        <end position="441"/>
    </location>
</feature>
<dbReference type="InterPro" id="IPR005804">
    <property type="entry name" value="FA_desaturase_dom"/>
</dbReference>